<evidence type="ECO:0000256" key="13">
    <source>
        <dbReference type="ARBA" id="ARBA00023157"/>
    </source>
</evidence>
<feature type="binding site" evidence="17">
    <location>
        <position position="101"/>
    </location>
    <ligand>
        <name>[4Fe-4S] cluster</name>
        <dbReference type="ChEBI" id="CHEBI:49883"/>
    </ligand>
</feature>
<evidence type="ECO:0000256" key="5">
    <source>
        <dbReference type="ARBA" id="ARBA00016895"/>
    </source>
</evidence>
<dbReference type="EC" id="1.17.99.6" evidence="4 17"/>
<evidence type="ECO:0000256" key="1">
    <source>
        <dbReference type="ARBA" id="ARBA00002268"/>
    </source>
</evidence>
<keyword evidence="12 17" id="KW-0411">Iron-sulfur</keyword>
<evidence type="ECO:0000256" key="6">
    <source>
        <dbReference type="ARBA" id="ARBA00022485"/>
    </source>
</evidence>
<keyword evidence="6 17" id="KW-0004">4Fe-4S</keyword>
<dbReference type="Pfam" id="PF02677">
    <property type="entry name" value="QueH"/>
    <property type="match status" value="1"/>
</dbReference>
<dbReference type="InterPro" id="IPR003828">
    <property type="entry name" value="QueH"/>
</dbReference>
<keyword evidence="9 17" id="KW-0671">Queuosine biosynthesis</keyword>
<dbReference type="HAMAP" id="MF_02089">
    <property type="entry name" value="QueH"/>
    <property type="match status" value="1"/>
</dbReference>
<evidence type="ECO:0000256" key="8">
    <source>
        <dbReference type="ARBA" id="ARBA00022723"/>
    </source>
</evidence>
<gene>
    <name evidence="17" type="primary">queH</name>
    <name evidence="18" type="ORF">PF021_06200</name>
</gene>
<feature type="binding site" evidence="17">
    <location>
        <position position="18"/>
    </location>
    <ligand>
        <name>[4Fe-4S] cluster</name>
        <dbReference type="ChEBI" id="CHEBI:49883"/>
    </ligand>
</feature>
<accession>A0ABT4VF85</accession>
<keyword evidence="19" id="KW-1185">Reference proteome</keyword>
<keyword evidence="8 17" id="KW-0479">Metal-binding</keyword>
<comment type="function">
    <text evidence="1 17">Catalyzes the conversion of epoxyqueuosine (oQ) to queuosine (Q), which is a hypermodified base found in the wobble positions of tRNA(Asp), tRNA(Asn), tRNA(His) and tRNA(Tyr).</text>
</comment>
<evidence type="ECO:0000256" key="2">
    <source>
        <dbReference type="ARBA" id="ARBA00004691"/>
    </source>
</evidence>
<keyword evidence="7 17" id="KW-0819">tRNA processing</keyword>
<evidence type="ECO:0000256" key="7">
    <source>
        <dbReference type="ARBA" id="ARBA00022694"/>
    </source>
</evidence>
<comment type="caution">
    <text evidence="18">The sequence shown here is derived from an EMBL/GenBank/DDBJ whole genome shotgun (WGS) entry which is preliminary data.</text>
</comment>
<dbReference type="RefSeq" id="WP_271021604.1">
    <property type="nucleotide sequence ID" value="NZ_JAQHXR010000003.1"/>
</dbReference>
<keyword evidence="13 17" id="KW-1015">Disulfide bond</keyword>
<comment type="catalytic activity">
    <reaction evidence="16 17">
        <text>epoxyqueuosine(34) in tRNA + AH2 = queuosine(34) in tRNA + A + H2O</text>
        <dbReference type="Rhea" id="RHEA:32159"/>
        <dbReference type="Rhea" id="RHEA-COMP:18571"/>
        <dbReference type="Rhea" id="RHEA-COMP:18582"/>
        <dbReference type="ChEBI" id="CHEBI:13193"/>
        <dbReference type="ChEBI" id="CHEBI:15377"/>
        <dbReference type="ChEBI" id="CHEBI:17499"/>
        <dbReference type="ChEBI" id="CHEBI:194431"/>
        <dbReference type="ChEBI" id="CHEBI:194443"/>
        <dbReference type="EC" id="1.17.99.6"/>
    </reaction>
</comment>
<evidence type="ECO:0000256" key="10">
    <source>
        <dbReference type="ARBA" id="ARBA00023002"/>
    </source>
</evidence>
<organism evidence="18 19">
    <name type="scientific">Helicobacter ibis</name>
    <dbReference type="NCBI Taxonomy" id="2962633"/>
    <lineage>
        <taxon>Bacteria</taxon>
        <taxon>Pseudomonadati</taxon>
        <taxon>Campylobacterota</taxon>
        <taxon>Epsilonproteobacteria</taxon>
        <taxon>Campylobacterales</taxon>
        <taxon>Helicobacteraceae</taxon>
        <taxon>Helicobacter</taxon>
    </lineage>
</organism>
<dbReference type="Proteomes" id="UP001210261">
    <property type="component" value="Unassembled WGS sequence"/>
</dbReference>
<evidence type="ECO:0000313" key="19">
    <source>
        <dbReference type="Proteomes" id="UP001210261"/>
    </source>
</evidence>
<dbReference type="EMBL" id="JAQHXR010000003">
    <property type="protein sequence ID" value="MDA3969267.1"/>
    <property type="molecule type" value="Genomic_DNA"/>
</dbReference>
<keyword evidence="11 17" id="KW-0408">Iron</keyword>
<comment type="pathway">
    <text evidence="2 17">tRNA modification; tRNA-queuosine biosynthesis.</text>
</comment>
<evidence type="ECO:0000256" key="4">
    <source>
        <dbReference type="ARBA" id="ARBA00012622"/>
    </source>
</evidence>
<evidence type="ECO:0000256" key="3">
    <source>
        <dbReference type="ARBA" id="ARBA00008207"/>
    </source>
</evidence>
<comment type="similarity">
    <text evidence="3 17">Belongs to the QueH family.</text>
</comment>
<protein>
    <recommendedName>
        <fullName evidence="5 17">Epoxyqueuosine reductase QueH</fullName>
        <ecNumber evidence="4 17">1.17.99.6</ecNumber>
    </recommendedName>
    <alternativeName>
        <fullName evidence="15 17">Queuosine biosynthesis protein QueH</fullName>
    </alternativeName>
</protein>
<proteinExistence type="inferred from homology"/>
<dbReference type="PANTHER" id="PTHR36701:SF1">
    <property type="entry name" value="EPOXYQUEUOSINE REDUCTASE QUEH"/>
    <property type="match status" value="1"/>
</dbReference>
<evidence type="ECO:0000256" key="15">
    <source>
        <dbReference type="ARBA" id="ARBA00031446"/>
    </source>
</evidence>
<sequence length="368" mass="42916">MSAFNFKDTNTTLVHICCSVDSHHFLTQLLQKYPEKNFCGYFYNPNIHPYEEYKMRLDDVRRSCQRLGIPLVEGKYDDKEWLENAKGMENEPEKGIRCSYCFDYRLKSSAKIAKELKCVEFTTTLLASPMKTQNELYTQGTKIAQQYSLNFLPIDVRSNGGTQIQSKIAKEENLYRQNYCGCIFGLSKQREQSKKMPFELFSSLSLPKDSSTLPKIRIKNFKTREELEKNNTKYKMIRQKVLAYRILKGLLRVESVVIPSFICSYSYLKKPLKSEIEFWHNNIGYAQKEGAIFILFDSIKEQIKYDSFESLLKNGLDEKIQLSLRLKFSDNGLFTSPIVIIKDKFYGSFMLEIDAISQDEIFESFIVV</sequence>
<feature type="binding site" evidence="17">
    <location>
        <position position="98"/>
    </location>
    <ligand>
        <name>[4Fe-4S] cluster</name>
        <dbReference type="ChEBI" id="CHEBI:49883"/>
    </ligand>
</feature>
<name>A0ABT4VF85_9HELI</name>
<evidence type="ECO:0000256" key="16">
    <source>
        <dbReference type="ARBA" id="ARBA00047415"/>
    </source>
</evidence>
<keyword evidence="14 17" id="KW-0676">Redox-active center</keyword>
<evidence type="ECO:0000256" key="17">
    <source>
        <dbReference type="HAMAP-Rule" id="MF_02089"/>
    </source>
</evidence>
<dbReference type="PANTHER" id="PTHR36701">
    <property type="entry name" value="EPOXYQUEUOSINE REDUCTASE QUEH"/>
    <property type="match status" value="1"/>
</dbReference>
<evidence type="ECO:0000256" key="14">
    <source>
        <dbReference type="ARBA" id="ARBA00023284"/>
    </source>
</evidence>
<feature type="binding site" evidence="17">
    <location>
        <position position="17"/>
    </location>
    <ligand>
        <name>[4Fe-4S] cluster</name>
        <dbReference type="ChEBI" id="CHEBI:49883"/>
    </ligand>
</feature>
<evidence type="ECO:0000256" key="9">
    <source>
        <dbReference type="ARBA" id="ARBA00022785"/>
    </source>
</evidence>
<evidence type="ECO:0000256" key="11">
    <source>
        <dbReference type="ARBA" id="ARBA00023004"/>
    </source>
</evidence>
<evidence type="ECO:0000256" key="12">
    <source>
        <dbReference type="ARBA" id="ARBA00023014"/>
    </source>
</evidence>
<reference evidence="18 19" key="1">
    <citation type="submission" date="2023-01" db="EMBL/GenBank/DDBJ databases">
        <title>Description of Helicobacter ibis sp. nov. isolated from faecal droppings of black-faced ibis (Theristicus melanopis).</title>
        <authorList>
            <person name="Lopez-Cantillo M."/>
            <person name="Vidal-Veuthey B."/>
            <person name="Mella A."/>
            <person name="De La Haba R."/>
            <person name="Collado L."/>
        </authorList>
    </citation>
    <scope>NUCLEOTIDE SEQUENCE [LARGE SCALE GENOMIC DNA]</scope>
    <source>
        <strain evidence="18 19">A82</strain>
    </source>
</reference>
<keyword evidence="10 17" id="KW-0560">Oxidoreductase</keyword>
<feature type="disulfide bond" description="Redox-active" evidence="17">
    <location>
        <begin position="180"/>
        <end position="182"/>
    </location>
</feature>
<evidence type="ECO:0000313" key="18">
    <source>
        <dbReference type="EMBL" id="MDA3969267.1"/>
    </source>
</evidence>